<reference evidence="2" key="1">
    <citation type="journal article" date="2019" name="Toxins">
        <title>Detection of Abrin-Like and Prepropulchellin-Like Toxin Genes and Transcripts Using Whole Genome Sequencing and Full-Length Transcript Sequencing of Abrus precatorius.</title>
        <authorList>
            <person name="Hovde B.T."/>
            <person name="Daligault H.E."/>
            <person name="Hanschen E.R."/>
            <person name="Kunde Y.A."/>
            <person name="Johnson M.B."/>
            <person name="Starkenburg S.R."/>
            <person name="Johnson S.L."/>
        </authorList>
    </citation>
    <scope>NUCLEOTIDE SEQUENCE [LARGE SCALE GENOMIC DNA]</scope>
</reference>
<evidence type="ECO:0000256" key="1">
    <source>
        <dbReference type="SAM" id="MobiDB-lite"/>
    </source>
</evidence>
<sequence length="132" mass="13918">MKLVIRRPPKFSKGPYSSSSKSHSRGSSSQKKSSSGSGSGTSSFRGPIKYFRCGGPHMLRDCPHPRTNCGNCGKLGHTANVCWSPKKSGSTSSAQRPKSRGSTGPSTGPKPSISGRVFAMSRAEASQSEELI</sequence>
<proteinExistence type="predicted"/>
<evidence type="ECO:0000313" key="3">
    <source>
        <dbReference type="RefSeq" id="XP_027357468.1"/>
    </source>
</evidence>
<dbReference type="KEGG" id="aprc:113866870"/>
<feature type="compositionally biased region" description="Low complexity" evidence="1">
    <location>
        <begin position="11"/>
        <end position="43"/>
    </location>
</feature>
<protein>
    <submittedName>
        <fullName evidence="3">ATP-dependent RNA helicase glh-1-like</fullName>
    </submittedName>
</protein>
<dbReference type="AlphaFoldDB" id="A0A8B8LPX0"/>
<name>A0A8B8LPX0_ABRPR</name>
<dbReference type="GO" id="GO:0008270">
    <property type="term" value="F:zinc ion binding"/>
    <property type="evidence" value="ECO:0007669"/>
    <property type="project" value="InterPro"/>
</dbReference>
<evidence type="ECO:0000313" key="2">
    <source>
        <dbReference type="Proteomes" id="UP000694853"/>
    </source>
</evidence>
<dbReference type="SUPFAM" id="SSF57756">
    <property type="entry name" value="Retrovirus zinc finger-like domains"/>
    <property type="match status" value="1"/>
</dbReference>
<reference evidence="3" key="2">
    <citation type="submission" date="2025-08" db="UniProtKB">
        <authorList>
            <consortium name="RefSeq"/>
        </authorList>
    </citation>
    <scope>IDENTIFICATION</scope>
    <source>
        <tissue evidence="3">Young leaves</tissue>
    </source>
</reference>
<dbReference type="GO" id="GO:0003676">
    <property type="term" value="F:nucleic acid binding"/>
    <property type="evidence" value="ECO:0007669"/>
    <property type="project" value="InterPro"/>
</dbReference>
<accession>A0A8B8LPX0</accession>
<keyword evidence="2" id="KW-1185">Reference proteome</keyword>
<feature type="compositionally biased region" description="Basic residues" evidence="1">
    <location>
        <begin position="1"/>
        <end position="10"/>
    </location>
</feature>
<dbReference type="InterPro" id="IPR036875">
    <property type="entry name" value="Znf_CCHC_sf"/>
</dbReference>
<dbReference type="Gene3D" id="4.10.60.10">
    <property type="entry name" value="Zinc finger, CCHC-type"/>
    <property type="match status" value="1"/>
</dbReference>
<dbReference type="GeneID" id="113866870"/>
<dbReference type="RefSeq" id="XP_027357468.1">
    <property type="nucleotide sequence ID" value="XM_027501667.1"/>
</dbReference>
<feature type="region of interest" description="Disordered" evidence="1">
    <location>
        <begin position="82"/>
        <end position="132"/>
    </location>
</feature>
<gene>
    <name evidence="3" type="primary">LOC113866870</name>
</gene>
<feature type="compositionally biased region" description="Polar residues" evidence="1">
    <location>
        <begin position="87"/>
        <end position="106"/>
    </location>
</feature>
<feature type="region of interest" description="Disordered" evidence="1">
    <location>
        <begin position="1"/>
        <end position="47"/>
    </location>
</feature>
<dbReference type="OrthoDB" id="1418382at2759"/>
<dbReference type="Proteomes" id="UP000694853">
    <property type="component" value="Unplaced"/>
</dbReference>
<organism evidence="2 3">
    <name type="scientific">Abrus precatorius</name>
    <name type="common">Indian licorice</name>
    <name type="synonym">Glycine abrus</name>
    <dbReference type="NCBI Taxonomy" id="3816"/>
    <lineage>
        <taxon>Eukaryota</taxon>
        <taxon>Viridiplantae</taxon>
        <taxon>Streptophyta</taxon>
        <taxon>Embryophyta</taxon>
        <taxon>Tracheophyta</taxon>
        <taxon>Spermatophyta</taxon>
        <taxon>Magnoliopsida</taxon>
        <taxon>eudicotyledons</taxon>
        <taxon>Gunneridae</taxon>
        <taxon>Pentapetalae</taxon>
        <taxon>rosids</taxon>
        <taxon>fabids</taxon>
        <taxon>Fabales</taxon>
        <taxon>Fabaceae</taxon>
        <taxon>Papilionoideae</taxon>
        <taxon>50 kb inversion clade</taxon>
        <taxon>NPAAA clade</taxon>
        <taxon>indigoferoid/millettioid clade</taxon>
        <taxon>Abreae</taxon>
        <taxon>Abrus</taxon>
    </lineage>
</organism>